<dbReference type="InterPro" id="IPR036188">
    <property type="entry name" value="FAD/NAD-bd_sf"/>
</dbReference>
<dbReference type="SUPFAM" id="SSF51905">
    <property type="entry name" value="FAD/NAD(P)-binding domain"/>
    <property type="match status" value="3"/>
</dbReference>
<evidence type="ECO:0000256" key="3">
    <source>
        <dbReference type="ARBA" id="ARBA00022630"/>
    </source>
</evidence>
<dbReference type="Pfam" id="PF00743">
    <property type="entry name" value="FMO-like"/>
    <property type="match status" value="1"/>
</dbReference>
<evidence type="ECO:0000256" key="5">
    <source>
        <dbReference type="ARBA" id="ARBA00023002"/>
    </source>
</evidence>
<comment type="cofactor">
    <cofactor evidence="1">
        <name>FAD</name>
        <dbReference type="ChEBI" id="CHEBI:57692"/>
    </cofactor>
</comment>
<evidence type="ECO:0000256" key="4">
    <source>
        <dbReference type="ARBA" id="ARBA00022827"/>
    </source>
</evidence>
<dbReference type="PANTHER" id="PTHR42877">
    <property type="entry name" value="L-ORNITHINE N(5)-MONOOXYGENASE-RELATED"/>
    <property type="match status" value="1"/>
</dbReference>
<sequence length="584" mass="65849">MAFLKSFFDSKETPMYESSDAAIGESRRIRVVCLGAGYSGLMMAIAVREKFSAEDLDFQVYEKNADLGGTWLLNRYPGCQCDIPAHNYQFSFEPKPDWSNYYATSEQIQAYMSQVARNYRCEEYFKYSHEIIGARWDDTEAKWHLTIKSGDTQFDDICDVFINAGGVLNNWNWPNIPGISSYQGKLLHSADWDPTFDFQDKTVAVIGIGSSGVQIMPELAKVAKDVILFARSPTWISPSGIGEPGPEDPEIDREYNYAQKELTRFKEDPQYLLQHRKDLQINRIAGFKQFIMGTPSQVQAMAGCEMAMREILGATEKGQAVLEKLLPDFPVGCRRLTPGLGFLEAFTKDNTHLEWKNIKEITKTGILTNDGRHLNFDAICCATGFDNSFRPRFPVTGRNGFDLAKKWKEEGPEGYFGVTVAGMPNYFISAFVGPNSPVSNGSLVQAIQGTAIYIAKCLKKMQKQSIHSMEISSKAQSDFNEHCQAYLKKTVWAGPCSSWYKQGTADGKIVAVYCGSTYHFLEALKEPRWEDYQFTYGPSSQNRFHYLGNGLTVGEAMGRGDMGITQTFDFEDYWNLFNSPVLFQ</sequence>
<dbReference type="GO" id="GO:0004499">
    <property type="term" value="F:N,N-dimethylaniline monooxygenase activity"/>
    <property type="evidence" value="ECO:0007669"/>
    <property type="project" value="InterPro"/>
</dbReference>
<comment type="similarity">
    <text evidence="2">Belongs to the FAD-binding monooxygenase family.</text>
</comment>
<keyword evidence="4" id="KW-0274">FAD</keyword>
<organism evidence="6 7">
    <name type="scientific">Penicillium frequentans</name>
    <dbReference type="NCBI Taxonomy" id="3151616"/>
    <lineage>
        <taxon>Eukaryota</taxon>
        <taxon>Fungi</taxon>
        <taxon>Dikarya</taxon>
        <taxon>Ascomycota</taxon>
        <taxon>Pezizomycotina</taxon>
        <taxon>Eurotiomycetes</taxon>
        <taxon>Eurotiomycetidae</taxon>
        <taxon>Eurotiales</taxon>
        <taxon>Aspergillaceae</taxon>
        <taxon>Penicillium</taxon>
    </lineage>
</organism>
<keyword evidence="7" id="KW-1185">Reference proteome</keyword>
<dbReference type="EMBL" id="JAQIZZ010000001">
    <property type="protein sequence ID" value="KAJ5557421.1"/>
    <property type="molecule type" value="Genomic_DNA"/>
</dbReference>
<dbReference type="Gene3D" id="3.50.50.60">
    <property type="entry name" value="FAD/NAD(P)-binding domain"/>
    <property type="match status" value="2"/>
</dbReference>
<accession>A0AAD6D7U5</accession>
<dbReference type="PANTHER" id="PTHR42877:SF8">
    <property type="entry name" value="MONOOXYGENASE"/>
    <property type="match status" value="1"/>
</dbReference>
<evidence type="ECO:0000313" key="6">
    <source>
        <dbReference type="EMBL" id="KAJ5557421.1"/>
    </source>
</evidence>
<dbReference type="Proteomes" id="UP001220324">
    <property type="component" value="Unassembled WGS sequence"/>
</dbReference>
<dbReference type="AlphaFoldDB" id="A0AAD6D7U5"/>
<proteinExistence type="inferred from homology"/>
<dbReference type="InterPro" id="IPR051209">
    <property type="entry name" value="FAD-bind_Monooxygenase_sf"/>
</dbReference>
<evidence type="ECO:0000256" key="1">
    <source>
        <dbReference type="ARBA" id="ARBA00001974"/>
    </source>
</evidence>
<dbReference type="GO" id="GO:0050661">
    <property type="term" value="F:NADP binding"/>
    <property type="evidence" value="ECO:0007669"/>
    <property type="project" value="InterPro"/>
</dbReference>
<keyword evidence="5" id="KW-0560">Oxidoreductase</keyword>
<reference evidence="6 7" key="1">
    <citation type="journal article" date="2023" name="IMA Fungus">
        <title>Comparative genomic study of the Penicillium genus elucidates a diverse pangenome and 15 lateral gene transfer events.</title>
        <authorList>
            <person name="Petersen C."/>
            <person name="Sorensen T."/>
            <person name="Nielsen M.R."/>
            <person name="Sondergaard T.E."/>
            <person name="Sorensen J.L."/>
            <person name="Fitzpatrick D.A."/>
            <person name="Frisvad J.C."/>
            <person name="Nielsen K.L."/>
        </authorList>
    </citation>
    <scope>NUCLEOTIDE SEQUENCE [LARGE SCALE GENOMIC DNA]</scope>
    <source>
        <strain evidence="6 7">IBT 35679</strain>
    </source>
</reference>
<protein>
    <recommendedName>
        <fullName evidence="8">Sterigmatocystin biosynthesis monooxygenase stcW</fullName>
    </recommendedName>
</protein>
<evidence type="ECO:0000313" key="7">
    <source>
        <dbReference type="Proteomes" id="UP001220324"/>
    </source>
</evidence>
<gene>
    <name evidence="6" type="ORF">N7494_001336</name>
</gene>
<comment type="caution">
    <text evidence="6">The sequence shown here is derived from an EMBL/GenBank/DDBJ whole genome shotgun (WGS) entry which is preliminary data.</text>
</comment>
<evidence type="ECO:0008006" key="8">
    <source>
        <dbReference type="Google" id="ProtNLM"/>
    </source>
</evidence>
<evidence type="ECO:0000256" key="2">
    <source>
        <dbReference type="ARBA" id="ARBA00010139"/>
    </source>
</evidence>
<keyword evidence="3" id="KW-0285">Flavoprotein</keyword>
<dbReference type="GO" id="GO:0050660">
    <property type="term" value="F:flavin adenine dinucleotide binding"/>
    <property type="evidence" value="ECO:0007669"/>
    <property type="project" value="InterPro"/>
</dbReference>
<name>A0AAD6D7U5_9EURO</name>
<dbReference type="InterPro" id="IPR020946">
    <property type="entry name" value="Flavin_mOase-like"/>
</dbReference>